<dbReference type="EMBL" id="ADGQ01000018">
    <property type="protein sequence ID" value="EFM65191.1"/>
    <property type="molecule type" value="Genomic_DNA"/>
</dbReference>
<evidence type="ECO:0000259" key="1">
    <source>
        <dbReference type="Pfam" id="PF01965"/>
    </source>
</evidence>
<dbReference type="CDD" id="cd03135">
    <property type="entry name" value="GATase1_DJ-1"/>
    <property type="match status" value="1"/>
</dbReference>
<dbReference type="RefSeq" id="WP_007788388.1">
    <property type="nucleotide sequence ID" value="NZ_ADGQ01000018.1"/>
</dbReference>
<dbReference type="Proteomes" id="UP000003244">
    <property type="component" value="Unassembled WGS sequence"/>
</dbReference>
<accession>E0E1N5</accession>
<dbReference type="Gene3D" id="3.40.50.880">
    <property type="match status" value="1"/>
</dbReference>
<organism evidence="2 3">
    <name type="scientific">Peptostreptococcus stomatis DSM 17678</name>
    <dbReference type="NCBI Taxonomy" id="596315"/>
    <lineage>
        <taxon>Bacteria</taxon>
        <taxon>Bacillati</taxon>
        <taxon>Bacillota</taxon>
        <taxon>Clostridia</taxon>
        <taxon>Peptostreptococcales</taxon>
        <taxon>Peptostreptococcaceae</taxon>
        <taxon>Peptostreptococcus</taxon>
    </lineage>
</organism>
<dbReference type="PANTHER" id="PTHR48094:SF12">
    <property type="entry name" value="PARKINSON DISEASE PROTEIN 7 HOMOLOG"/>
    <property type="match status" value="1"/>
</dbReference>
<sequence length="180" mass="19711">MKKVAVLLANGFEEIEALASVDILRRAEFEVDTVSMNDDLEVESARGVKIIADKGFTDMEAYDMVVLPGGKGAWLNRDDQRVIDLLVGYNQENKYIGAICAAPMAMGRAGIIGGKKVTSYPDDEVRSYLNQAYYLDQAVVVDGNIVTSQGPATSFEFAYTLVELLGGDAHSLRSEMLYKK</sequence>
<proteinExistence type="predicted"/>
<dbReference type="SUPFAM" id="SSF52317">
    <property type="entry name" value="Class I glutamine amidotransferase-like"/>
    <property type="match status" value="1"/>
</dbReference>
<dbReference type="InterPro" id="IPR050325">
    <property type="entry name" value="Prot/Nucl_acid_deglycase"/>
</dbReference>
<dbReference type="OrthoDB" id="9800516at2"/>
<name>E0E1N5_9FIRM</name>
<dbReference type="InterPro" id="IPR002818">
    <property type="entry name" value="DJ-1/PfpI"/>
</dbReference>
<dbReference type="InterPro" id="IPR029062">
    <property type="entry name" value="Class_I_gatase-like"/>
</dbReference>
<dbReference type="NCBIfam" id="TIGR01383">
    <property type="entry name" value="not_thiJ"/>
    <property type="match status" value="1"/>
</dbReference>
<dbReference type="GO" id="GO:0005737">
    <property type="term" value="C:cytoplasm"/>
    <property type="evidence" value="ECO:0007669"/>
    <property type="project" value="TreeGrafter"/>
</dbReference>
<dbReference type="Pfam" id="PF01965">
    <property type="entry name" value="DJ-1_PfpI"/>
    <property type="match status" value="1"/>
</dbReference>
<dbReference type="AlphaFoldDB" id="E0E1N5"/>
<keyword evidence="3" id="KW-1185">Reference proteome</keyword>
<gene>
    <name evidence="2" type="ORF">HMPREF0634_0960</name>
</gene>
<dbReference type="STRING" id="596315.HMPREF0634_0960"/>
<protein>
    <submittedName>
        <fullName evidence="2">DJ-1 family protein</fullName>
    </submittedName>
</protein>
<dbReference type="InterPro" id="IPR006287">
    <property type="entry name" value="DJ-1"/>
</dbReference>
<dbReference type="GeneID" id="84800106"/>
<feature type="domain" description="DJ-1/PfpI" evidence="1">
    <location>
        <begin position="2"/>
        <end position="163"/>
    </location>
</feature>
<evidence type="ECO:0000313" key="3">
    <source>
        <dbReference type="Proteomes" id="UP000003244"/>
    </source>
</evidence>
<dbReference type="eggNOG" id="COG0693">
    <property type="taxonomic scope" value="Bacteria"/>
</dbReference>
<comment type="caution">
    <text evidence="2">The sequence shown here is derived from an EMBL/GenBank/DDBJ whole genome shotgun (WGS) entry which is preliminary data.</text>
</comment>
<dbReference type="PANTHER" id="PTHR48094">
    <property type="entry name" value="PROTEIN/NUCLEIC ACID DEGLYCASE DJ-1-RELATED"/>
    <property type="match status" value="1"/>
</dbReference>
<reference evidence="2 3" key="1">
    <citation type="submission" date="2010-08" db="EMBL/GenBank/DDBJ databases">
        <authorList>
            <person name="Harkins D.M."/>
            <person name="Madupu R."/>
            <person name="Durkin A.S."/>
            <person name="Torralba M."/>
            <person name="Methe B."/>
            <person name="Sutton G.G."/>
            <person name="Nelson K.E."/>
        </authorList>
    </citation>
    <scope>NUCLEOTIDE SEQUENCE [LARGE SCALE GENOMIC DNA]</scope>
    <source>
        <strain evidence="2 3">DSM 17678</strain>
    </source>
</reference>
<evidence type="ECO:0000313" key="2">
    <source>
        <dbReference type="EMBL" id="EFM65191.1"/>
    </source>
</evidence>